<proteinExistence type="predicted"/>
<reference evidence="1" key="2">
    <citation type="submission" date="2025-03" db="EMBL/GenBank/DDBJ databases">
        <authorList>
            <consortium name="ELIXIR-Norway"/>
            <consortium name="Elixir Norway"/>
        </authorList>
    </citation>
    <scope>NUCLEOTIDE SEQUENCE</scope>
</reference>
<dbReference type="Proteomes" id="UP001162501">
    <property type="component" value="Chromosome 23"/>
</dbReference>
<accession>A0AC59Z2H9</accession>
<protein>
    <submittedName>
        <fullName evidence="1">Uncharacterized protein</fullName>
    </submittedName>
</protein>
<sequence>MASWSSNSDKFISCSVRKKIWRPGIRAAGASLRHWPYKQAGEWSYCLGRGRLGGEAPEAEKTAVYILVFSLRFREIAGSLEAALTDVLQDAPGNILKVTEAIVKRANSFHQVFLVALAPWEHFDLLLSSSSVTCSVVSNSLQPHGL</sequence>
<evidence type="ECO:0000313" key="2">
    <source>
        <dbReference type="Proteomes" id="UP001162501"/>
    </source>
</evidence>
<reference evidence="1" key="1">
    <citation type="submission" date="2023-05" db="EMBL/GenBank/DDBJ databases">
        <authorList>
            <consortium name="ELIXIR-Norway"/>
        </authorList>
    </citation>
    <scope>NUCLEOTIDE SEQUENCE</scope>
</reference>
<name>A0AC59Z2H9_RANTA</name>
<dbReference type="EMBL" id="OX596107">
    <property type="protein sequence ID" value="CAN0179914.1"/>
    <property type="molecule type" value="Genomic_DNA"/>
</dbReference>
<evidence type="ECO:0000313" key="1">
    <source>
        <dbReference type="EMBL" id="CAN0179914.1"/>
    </source>
</evidence>
<organism evidence="1 2">
    <name type="scientific">Rangifer tarandus platyrhynchus</name>
    <name type="common">Svalbard reindeer</name>
    <dbReference type="NCBI Taxonomy" id="3082113"/>
    <lineage>
        <taxon>Eukaryota</taxon>
        <taxon>Metazoa</taxon>
        <taxon>Chordata</taxon>
        <taxon>Craniata</taxon>
        <taxon>Vertebrata</taxon>
        <taxon>Euteleostomi</taxon>
        <taxon>Mammalia</taxon>
        <taxon>Eutheria</taxon>
        <taxon>Laurasiatheria</taxon>
        <taxon>Artiodactyla</taxon>
        <taxon>Ruminantia</taxon>
        <taxon>Pecora</taxon>
        <taxon>Cervidae</taxon>
        <taxon>Odocoileinae</taxon>
        <taxon>Rangifer</taxon>
    </lineage>
</organism>
<gene>
    <name evidence="1" type="ORF">MRATA1EN22A_LOCUS13235</name>
</gene>